<dbReference type="HOGENOM" id="CLU_1543124_0_0_1"/>
<dbReference type="PANTHER" id="PTHR12183">
    <property type="entry name" value="MITOCHONDRIAL UBIQUITIN LIGASE ACTIVATOR OF NFKB 1"/>
    <property type="match status" value="1"/>
</dbReference>
<dbReference type="EnsemblProtists" id="PYU1_T007491">
    <property type="protein sequence ID" value="PYU1_T007491"/>
    <property type="gene ID" value="PYU1_G007475"/>
</dbReference>
<evidence type="ECO:0000259" key="6">
    <source>
        <dbReference type="PROSITE" id="PS50089"/>
    </source>
</evidence>
<dbReference type="InterPro" id="IPR051652">
    <property type="entry name" value="MDM2_MDM4_MUL1"/>
</dbReference>
<proteinExistence type="predicted"/>
<dbReference type="InParanoid" id="K3WR97"/>
<name>K3WR97_GLOUD</name>
<keyword evidence="8" id="KW-1185">Reference proteome</keyword>
<protein>
    <recommendedName>
        <fullName evidence="6">RING-type domain-containing protein</fullName>
    </recommendedName>
</protein>
<dbReference type="STRING" id="431595.K3WR97"/>
<dbReference type="Pfam" id="PF13920">
    <property type="entry name" value="zf-C3HC4_3"/>
    <property type="match status" value="1"/>
</dbReference>
<evidence type="ECO:0000256" key="5">
    <source>
        <dbReference type="SAM" id="MobiDB-lite"/>
    </source>
</evidence>
<dbReference type="Gene3D" id="3.30.40.10">
    <property type="entry name" value="Zinc/RING finger domain, C3HC4 (zinc finger)"/>
    <property type="match status" value="1"/>
</dbReference>
<accession>K3WR97</accession>
<keyword evidence="1" id="KW-0479">Metal-binding</keyword>
<dbReference type="InterPro" id="IPR013083">
    <property type="entry name" value="Znf_RING/FYVE/PHD"/>
</dbReference>
<evidence type="ECO:0000256" key="4">
    <source>
        <dbReference type="PROSITE-ProRule" id="PRU00175"/>
    </source>
</evidence>
<feature type="region of interest" description="Disordered" evidence="5">
    <location>
        <begin position="86"/>
        <end position="114"/>
    </location>
</feature>
<dbReference type="eggNOG" id="ENOG502RV62">
    <property type="taxonomic scope" value="Eukaryota"/>
</dbReference>
<dbReference type="PANTHER" id="PTHR12183:SF32">
    <property type="entry name" value="MITOCHONDRIAL E3 UBIQUITIN PROTEIN LIGASE 1"/>
    <property type="match status" value="1"/>
</dbReference>
<feature type="domain" description="RING-type" evidence="6">
    <location>
        <begin position="124"/>
        <end position="162"/>
    </location>
</feature>
<dbReference type="SUPFAM" id="SSF57850">
    <property type="entry name" value="RING/U-box"/>
    <property type="match status" value="1"/>
</dbReference>
<dbReference type="GO" id="GO:0008270">
    <property type="term" value="F:zinc ion binding"/>
    <property type="evidence" value="ECO:0007669"/>
    <property type="project" value="UniProtKB-KW"/>
</dbReference>
<keyword evidence="3" id="KW-0862">Zinc</keyword>
<dbReference type="GO" id="GO:0004842">
    <property type="term" value="F:ubiquitin-protein transferase activity"/>
    <property type="evidence" value="ECO:0007669"/>
    <property type="project" value="TreeGrafter"/>
</dbReference>
<organism evidence="7 8">
    <name type="scientific">Globisporangium ultimum (strain ATCC 200006 / CBS 805.95 / DAOM BR144)</name>
    <name type="common">Pythium ultimum</name>
    <dbReference type="NCBI Taxonomy" id="431595"/>
    <lineage>
        <taxon>Eukaryota</taxon>
        <taxon>Sar</taxon>
        <taxon>Stramenopiles</taxon>
        <taxon>Oomycota</taxon>
        <taxon>Peronosporomycetes</taxon>
        <taxon>Pythiales</taxon>
        <taxon>Pythiaceae</taxon>
        <taxon>Globisporangium</taxon>
    </lineage>
</organism>
<dbReference type="AlphaFoldDB" id="K3WR97"/>
<dbReference type="GO" id="GO:0016567">
    <property type="term" value="P:protein ubiquitination"/>
    <property type="evidence" value="ECO:0007669"/>
    <property type="project" value="TreeGrafter"/>
</dbReference>
<evidence type="ECO:0000256" key="3">
    <source>
        <dbReference type="ARBA" id="ARBA00022833"/>
    </source>
</evidence>
<dbReference type="PROSITE" id="PS50089">
    <property type="entry name" value="ZF_RING_2"/>
    <property type="match status" value="1"/>
</dbReference>
<reference evidence="7" key="3">
    <citation type="submission" date="2015-02" db="UniProtKB">
        <authorList>
            <consortium name="EnsemblProtists"/>
        </authorList>
    </citation>
    <scope>IDENTIFICATION</scope>
    <source>
        <strain evidence="7">DAOM BR144</strain>
    </source>
</reference>
<evidence type="ECO:0000256" key="1">
    <source>
        <dbReference type="ARBA" id="ARBA00022723"/>
    </source>
</evidence>
<keyword evidence="2 4" id="KW-0863">Zinc-finger</keyword>
<evidence type="ECO:0000256" key="2">
    <source>
        <dbReference type="ARBA" id="ARBA00022771"/>
    </source>
</evidence>
<evidence type="ECO:0000313" key="7">
    <source>
        <dbReference type="EnsemblProtists" id="PYU1_T007491"/>
    </source>
</evidence>
<dbReference type="Proteomes" id="UP000019132">
    <property type="component" value="Unassembled WGS sequence"/>
</dbReference>
<feature type="compositionally biased region" description="Basic and acidic residues" evidence="5">
    <location>
        <begin position="86"/>
        <end position="97"/>
    </location>
</feature>
<reference evidence="8" key="1">
    <citation type="journal article" date="2010" name="Genome Biol.">
        <title>Genome sequence of the necrotrophic plant pathogen Pythium ultimum reveals original pathogenicity mechanisms and effector repertoire.</title>
        <authorList>
            <person name="Levesque C.A."/>
            <person name="Brouwer H."/>
            <person name="Cano L."/>
            <person name="Hamilton J.P."/>
            <person name="Holt C."/>
            <person name="Huitema E."/>
            <person name="Raffaele S."/>
            <person name="Robideau G.P."/>
            <person name="Thines M."/>
            <person name="Win J."/>
            <person name="Zerillo M.M."/>
            <person name="Beakes G.W."/>
            <person name="Boore J.L."/>
            <person name="Busam D."/>
            <person name="Dumas B."/>
            <person name="Ferriera S."/>
            <person name="Fuerstenberg S.I."/>
            <person name="Gachon C.M."/>
            <person name="Gaulin E."/>
            <person name="Govers F."/>
            <person name="Grenville-Briggs L."/>
            <person name="Horner N."/>
            <person name="Hostetler J."/>
            <person name="Jiang R.H."/>
            <person name="Johnson J."/>
            <person name="Krajaejun T."/>
            <person name="Lin H."/>
            <person name="Meijer H.J."/>
            <person name="Moore B."/>
            <person name="Morris P."/>
            <person name="Phuntmart V."/>
            <person name="Puiu D."/>
            <person name="Shetty J."/>
            <person name="Stajich J.E."/>
            <person name="Tripathy S."/>
            <person name="Wawra S."/>
            <person name="van West P."/>
            <person name="Whitty B.R."/>
            <person name="Coutinho P.M."/>
            <person name="Henrissat B."/>
            <person name="Martin F."/>
            <person name="Thomas P.D."/>
            <person name="Tyler B.M."/>
            <person name="De Vries R.P."/>
            <person name="Kamoun S."/>
            <person name="Yandell M."/>
            <person name="Tisserat N."/>
            <person name="Buell C.R."/>
        </authorList>
    </citation>
    <scope>NUCLEOTIDE SEQUENCE</scope>
    <source>
        <strain evidence="8">DAOM:BR144</strain>
    </source>
</reference>
<evidence type="ECO:0000313" key="8">
    <source>
        <dbReference type="Proteomes" id="UP000019132"/>
    </source>
</evidence>
<sequence>MATTQVFLQCTKANGKLRVRITSPGYFNDANCQFPRNIRSEGQVYCVEPRCVRLVQTAGGKNFYRISQPIKLWDEDDSDAEAMQELERLDKNGDGGKTKRGKKRRNRPVEKPKAVYDHKDEPDCLVCFESPKEQIFVPCGHFCMCTSCIQQLVHPKKCPLCREPIKNTIHLDEL</sequence>
<dbReference type="InterPro" id="IPR001841">
    <property type="entry name" value="Znf_RING"/>
</dbReference>
<dbReference type="VEuPathDB" id="FungiDB:PYU1_G007475"/>
<reference evidence="8" key="2">
    <citation type="submission" date="2010-04" db="EMBL/GenBank/DDBJ databases">
        <authorList>
            <person name="Buell R."/>
            <person name="Hamilton J."/>
            <person name="Hostetler J."/>
        </authorList>
    </citation>
    <scope>NUCLEOTIDE SEQUENCE [LARGE SCALE GENOMIC DNA]</scope>
    <source>
        <strain evidence="8">DAOM:BR144</strain>
    </source>
</reference>
<dbReference type="EMBL" id="GL376585">
    <property type="status" value="NOT_ANNOTATED_CDS"/>
    <property type="molecule type" value="Genomic_DNA"/>
</dbReference>